<sequence>MHSIHRIYPDQKVYIHRNLHLHRANQNIYFYLLSRQFH</sequence>
<proteinExistence type="evidence at transcript level"/>
<organism evidence="1">
    <name type="scientific">Cryptosporidium parvum</name>
    <dbReference type="NCBI Taxonomy" id="5807"/>
    <lineage>
        <taxon>Eukaryota</taxon>
        <taxon>Sar</taxon>
        <taxon>Alveolata</taxon>
        <taxon>Apicomplexa</taxon>
        <taxon>Conoidasida</taxon>
        <taxon>Coccidia</taxon>
        <taxon>Eucoccidiorida</taxon>
        <taxon>Eimeriorina</taxon>
        <taxon>Cryptosporidiidae</taxon>
        <taxon>Cryptosporidium</taxon>
    </lineage>
</organism>
<reference evidence="1" key="1">
    <citation type="submission" date="2011-02" db="EMBL/GenBank/DDBJ databases">
        <title>Construction and analysis of full-length cDNA library of Cryptosporidium parvum.</title>
        <authorList>
            <person name="Yamagishi J."/>
            <person name="Wakaguri H."/>
            <person name="Sugano S."/>
            <person name="Kawano S."/>
            <person name="Fujisaki K."/>
            <person name="Sugimoto C."/>
            <person name="Watanabe J."/>
            <person name="Suzuki Y."/>
            <person name="Kimata I."/>
            <person name="Xuan X."/>
        </authorList>
    </citation>
    <scope>NUCLEOTIDE SEQUENCE</scope>
    <source>
        <strain evidence="1">HNJ-1</strain>
    </source>
</reference>
<evidence type="ECO:0000313" key="1">
    <source>
        <dbReference type="EMBL" id="BAJ77859.1"/>
    </source>
</evidence>
<protein>
    <submittedName>
        <fullName evidence="1">Uncharacterized protein</fullName>
    </submittedName>
</protein>
<name>F0X5I8_CRYPV</name>
<dbReference type="EMBL" id="FX115756">
    <property type="protein sequence ID" value="BAJ77859.1"/>
    <property type="molecule type" value="mRNA"/>
</dbReference>
<dbReference type="AlphaFoldDB" id="F0X5I8"/>
<accession>F0X5I8</accession>